<proteinExistence type="predicted"/>
<sequence>MVSYHIAQKDEAHTIVETLIKSCVIDIVTCMLDDKSVKHLSIIHLSNNTVARRIEDLASNVSETVISRIKYIKFAQKMDVSTDIAGLAIGAIGVRSLRKHELF</sequence>
<evidence type="ECO:0000313" key="2">
    <source>
        <dbReference type="Proteomes" id="UP001160148"/>
    </source>
</evidence>
<dbReference type="EMBL" id="CARXXK010001098">
    <property type="protein sequence ID" value="CAI6373535.1"/>
    <property type="molecule type" value="Genomic_DNA"/>
</dbReference>
<accession>A0AAV0XY29</accession>
<dbReference type="PANTHER" id="PTHR45913">
    <property type="entry name" value="EPM2A-INTERACTING PROTEIN 1"/>
    <property type="match status" value="1"/>
</dbReference>
<keyword evidence="2" id="KW-1185">Reference proteome</keyword>
<dbReference type="AlphaFoldDB" id="A0AAV0XY29"/>
<dbReference type="Proteomes" id="UP001160148">
    <property type="component" value="Unassembled WGS sequence"/>
</dbReference>
<evidence type="ECO:0000313" key="1">
    <source>
        <dbReference type="EMBL" id="CAI6373535.1"/>
    </source>
</evidence>
<comment type="caution">
    <text evidence="1">The sequence shown here is derived from an EMBL/GenBank/DDBJ whole genome shotgun (WGS) entry which is preliminary data.</text>
</comment>
<protein>
    <submittedName>
        <fullName evidence="1">Uncharacterized protein</fullName>
    </submittedName>
</protein>
<reference evidence="1 2" key="1">
    <citation type="submission" date="2023-01" db="EMBL/GenBank/DDBJ databases">
        <authorList>
            <person name="Whitehead M."/>
        </authorList>
    </citation>
    <scope>NUCLEOTIDE SEQUENCE [LARGE SCALE GENOMIC DNA]</scope>
</reference>
<dbReference type="PANTHER" id="PTHR45913:SF19">
    <property type="entry name" value="LOW QUALITY PROTEIN: ZINC FINGER BED DOMAIN-CONTAINING PROTEIN 5-LIKE"/>
    <property type="match status" value="1"/>
</dbReference>
<gene>
    <name evidence="1" type="ORF">MEUPH1_LOCUS27273</name>
</gene>
<name>A0AAV0XY29_9HEMI</name>
<organism evidence="1 2">
    <name type="scientific">Macrosiphum euphorbiae</name>
    <name type="common">potato aphid</name>
    <dbReference type="NCBI Taxonomy" id="13131"/>
    <lineage>
        <taxon>Eukaryota</taxon>
        <taxon>Metazoa</taxon>
        <taxon>Ecdysozoa</taxon>
        <taxon>Arthropoda</taxon>
        <taxon>Hexapoda</taxon>
        <taxon>Insecta</taxon>
        <taxon>Pterygota</taxon>
        <taxon>Neoptera</taxon>
        <taxon>Paraneoptera</taxon>
        <taxon>Hemiptera</taxon>
        <taxon>Sternorrhyncha</taxon>
        <taxon>Aphidomorpha</taxon>
        <taxon>Aphidoidea</taxon>
        <taxon>Aphididae</taxon>
        <taxon>Macrosiphini</taxon>
        <taxon>Macrosiphum</taxon>
    </lineage>
</organism>